<organism evidence="2 3">
    <name type="scientific">Brachionus plicatilis</name>
    <name type="common">Marine rotifer</name>
    <name type="synonym">Brachionus muelleri</name>
    <dbReference type="NCBI Taxonomy" id="10195"/>
    <lineage>
        <taxon>Eukaryota</taxon>
        <taxon>Metazoa</taxon>
        <taxon>Spiralia</taxon>
        <taxon>Gnathifera</taxon>
        <taxon>Rotifera</taxon>
        <taxon>Eurotatoria</taxon>
        <taxon>Monogononta</taxon>
        <taxon>Pseudotrocha</taxon>
        <taxon>Ploima</taxon>
        <taxon>Brachionidae</taxon>
        <taxon>Brachionus</taxon>
    </lineage>
</organism>
<keyword evidence="3" id="KW-1185">Reference proteome</keyword>
<evidence type="ECO:0000256" key="1">
    <source>
        <dbReference type="SAM" id="Phobius"/>
    </source>
</evidence>
<evidence type="ECO:0000313" key="3">
    <source>
        <dbReference type="Proteomes" id="UP000276133"/>
    </source>
</evidence>
<reference evidence="2 3" key="1">
    <citation type="journal article" date="2018" name="Sci. Rep.">
        <title>Genomic signatures of local adaptation to the degree of environmental predictability in rotifers.</title>
        <authorList>
            <person name="Franch-Gras L."/>
            <person name="Hahn C."/>
            <person name="Garcia-Roger E.M."/>
            <person name="Carmona M.J."/>
            <person name="Serra M."/>
            <person name="Gomez A."/>
        </authorList>
    </citation>
    <scope>NUCLEOTIDE SEQUENCE [LARGE SCALE GENOMIC DNA]</scope>
    <source>
        <strain evidence="2">HYR1</strain>
    </source>
</reference>
<proteinExistence type="predicted"/>
<sequence>MYFKKYCSKVKKVQQSIVHYVASFLVYLETTDCNVFIFCYLIKPKNYSLIDVIMDYICIVSPVLILQNQYIGGTKDVAVATIYRTCFDPSELKLCNLKN</sequence>
<accession>A0A3M7SDH2</accession>
<comment type="caution">
    <text evidence="2">The sequence shown here is derived from an EMBL/GenBank/DDBJ whole genome shotgun (WGS) entry which is preliminary data.</text>
</comment>
<keyword evidence="1" id="KW-0472">Membrane</keyword>
<dbReference type="EMBL" id="REGN01001571">
    <property type="protein sequence ID" value="RNA33842.1"/>
    <property type="molecule type" value="Genomic_DNA"/>
</dbReference>
<dbReference type="Proteomes" id="UP000276133">
    <property type="component" value="Unassembled WGS sequence"/>
</dbReference>
<keyword evidence="1" id="KW-0812">Transmembrane</keyword>
<feature type="transmembrane region" description="Helical" evidence="1">
    <location>
        <begin position="20"/>
        <end position="43"/>
    </location>
</feature>
<keyword evidence="1" id="KW-1133">Transmembrane helix</keyword>
<dbReference type="AlphaFoldDB" id="A0A3M7SDH2"/>
<feature type="transmembrane region" description="Helical" evidence="1">
    <location>
        <begin position="49"/>
        <end position="66"/>
    </location>
</feature>
<name>A0A3M7SDH2_BRAPC</name>
<protein>
    <submittedName>
        <fullName evidence="2">Uncharacterized protein</fullName>
    </submittedName>
</protein>
<evidence type="ECO:0000313" key="2">
    <source>
        <dbReference type="EMBL" id="RNA33842.1"/>
    </source>
</evidence>
<gene>
    <name evidence="2" type="ORF">BpHYR1_031152</name>
</gene>